<dbReference type="Proteomes" id="UP000078561">
    <property type="component" value="Unassembled WGS sequence"/>
</dbReference>
<evidence type="ECO:0000256" key="2">
    <source>
        <dbReference type="ARBA" id="ARBA00022630"/>
    </source>
</evidence>
<keyword evidence="7" id="KW-1185">Reference proteome</keyword>
<sequence length="601" mass="66647">MQQSVDVIVNGAGPVGLFCAYILIKNGLSVYLADKKHGPTDQSRALAISPRSVEVLQHHGIGYRFLQESLVIRGAYLHVNGYDVGMIHFPETDCVFPQVTSLPQCNVEQILVEELEKLQGGVIHWGTELVDYEQHGDHVIARYKLDDEDMIQISAKYIVGADGCHSKVRKQDPTWSYEGHAIKTRFAMADLVLDGRDAAYIKDRQVMFFHAKGACFFLPLPYKPDDGKICVRMVANMGAYDVDDGPRVSHGLETSGTVLTLNKVKEVISERMVGMETNIVSSSGVTYFHVNERIANGFRRGRAFVIGDAAHCHSPAGGQGMNIGFHDGITFLNSAENLAWKLSLVLKGGSSDPEKVLDSFSIERVPLVQAVLHMTSTLTRIALGQSYCFSLFRQATIFAAMIFPFIGKKLATKIFQVDTKLSTSPILEASGSHYSSLIQPGTFLKDTHALLNKNVSHGVERQTIYQILEKMNTKHAVFWVISRQTWQQEPDSELTQTFLKRISSYQTCQSVVVQSAMQYGKYEGATKNDKVERWIDTQALLSTESLTSRFGFAQYLAASKEPVPPAALVVIRPDRYVAYSGLISTDVELVAALAFLDSYLL</sequence>
<dbReference type="PANTHER" id="PTHR43004:SF19">
    <property type="entry name" value="BINDING MONOOXYGENASE, PUTATIVE (JCVI)-RELATED"/>
    <property type="match status" value="1"/>
</dbReference>
<dbReference type="InParanoid" id="A0A163JEA7"/>
<dbReference type="EMBL" id="LT552359">
    <property type="protein sequence ID" value="SAL98803.1"/>
    <property type="molecule type" value="Genomic_DNA"/>
</dbReference>
<gene>
    <name evidence="6" type="primary">ABSGL_04368.1 scaffold 5409</name>
</gene>
<comment type="cofactor">
    <cofactor evidence="1">
        <name>FAD</name>
        <dbReference type="ChEBI" id="CHEBI:57692"/>
    </cofactor>
</comment>
<dbReference type="Pfam" id="PF01494">
    <property type="entry name" value="FAD_binding_3"/>
    <property type="match status" value="1"/>
</dbReference>
<name>A0A163JEA7_ABSGL</name>
<keyword evidence="4" id="KW-0560">Oxidoreductase</keyword>
<evidence type="ECO:0000313" key="6">
    <source>
        <dbReference type="EMBL" id="SAL98803.1"/>
    </source>
</evidence>
<evidence type="ECO:0000256" key="1">
    <source>
        <dbReference type="ARBA" id="ARBA00001974"/>
    </source>
</evidence>
<evidence type="ECO:0000256" key="3">
    <source>
        <dbReference type="ARBA" id="ARBA00022827"/>
    </source>
</evidence>
<dbReference type="Gene3D" id="3.50.50.60">
    <property type="entry name" value="FAD/NAD(P)-binding domain"/>
    <property type="match status" value="1"/>
</dbReference>
<dbReference type="OrthoDB" id="2690153at2759"/>
<keyword evidence="3" id="KW-0274">FAD</keyword>
<feature type="domain" description="FAD-binding" evidence="5">
    <location>
        <begin position="5"/>
        <end position="373"/>
    </location>
</feature>
<dbReference type="STRING" id="4829.A0A163JEA7"/>
<proteinExistence type="predicted"/>
<dbReference type="SUPFAM" id="SSF51905">
    <property type="entry name" value="FAD/NAD(P)-binding domain"/>
    <property type="match status" value="1"/>
</dbReference>
<organism evidence="6">
    <name type="scientific">Absidia glauca</name>
    <name type="common">Pin mould</name>
    <dbReference type="NCBI Taxonomy" id="4829"/>
    <lineage>
        <taxon>Eukaryota</taxon>
        <taxon>Fungi</taxon>
        <taxon>Fungi incertae sedis</taxon>
        <taxon>Mucoromycota</taxon>
        <taxon>Mucoromycotina</taxon>
        <taxon>Mucoromycetes</taxon>
        <taxon>Mucorales</taxon>
        <taxon>Cunninghamellaceae</taxon>
        <taxon>Absidia</taxon>
    </lineage>
</organism>
<keyword evidence="2" id="KW-0285">Flavoprotein</keyword>
<evidence type="ECO:0000313" key="7">
    <source>
        <dbReference type="Proteomes" id="UP000078561"/>
    </source>
</evidence>
<accession>A0A163JEA7</accession>
<dbReference type="OMA" id="VECIVDY"/>
<dbReference type="PANTHER" id="PTHR43004">
    <property type="entry name" value="TRK SYSTEM POTASSIUM UPTAKE PROTEIN"/>
    <property type="match status" value="1"/>
</dbReference>
<dbReference type="PRINTS" id="PR00420">
    <property type="entry name" value="RNGMNOXGNASE"/>
</dbReference>
<evidence type="ECO:0000259" key="5">
    <source>
        <dbReference type="Pfam" id="PF01494"/>
    </source>
</evidence>
<dbReference type="GO" id="GO:0071949">
    <property type="term" value="F:FAD binding"/>
    <property type="evidence" value="ECO:0007669"/>
    <property type="project" value="InterPro"/>
</dbReference>
<reference evidence="6" key="1">
    <citation type="submission" date="2016-04" db="EMBL/GenBank/DDBJ databases">
        <authorList>
            <person name="Evans L.H."/>
            <person name="Alamgir A."/>
            <person name="Owens N."/>
            <person name="Weber N.D."/>
            <person name="Virtaneva K."/>
            <person name="Barbian K."/>
            <person name="Babar A."/>
            <person name="Rosenke K."/>
        </authorList>
    </citation>
    <scope>NUCLEOTIDE SEQUENCE [LARGE SCALE GENOMIC DNA]</scope>
    <source>
        <strain evidence="6">CBS 101.48</strain>
    </source>
</reference>
<evidence type="ECO:0000256" key="4">
    <source>
        <dbReference type="ARBA" id="ARBA00023002"/>
    </source>
</evidence>
<dbReference type="InterPro" id="IPR036188">
    <property type="entry name" value="FAD/NAD-bd_sf"/>
</dbReference>
<protein>
    <recommendedName>
        <fullName evidence="5">FAD-binding domain-containing protein</fullName>
    </recommendedName>
</protein>
<dbReference type="Gene3D" id="3.30.70.2450">
    <property type="match status" value="1"/>
</dbReference>
<dbReference type="AlphaFoldDB" id="A0A163JEA7"/>
<dbReference type="InterPro" id="IPR002938">
    <property type="entry name" value="FAD-bd"/>
</dbReference>
<dbReference type="GO" id="GO:0016709">
    <property type="term" value="F:oxidoreductase activity, acting on paired donors, with incorporation or reduction of molecular oxygen, NAD(P)H as one donor, and incorporation of one atom of oxygen"/>
    <property type="evidence" value="ECO:0007669"/>
    <property type="project" value="UniProtKB-ARBA"/>
</dbReference>
<dbReference type="InterPro" id="IPR050641">
    <property type="entry name" value="RIFMO-like"/>
</dbReference>